<dbReference type="EMBL" id="JANEYG010000016">
    <property type="protein sequence ID" value="KAJ8919892.1"/>
    <property type="molecule type" value="Genomic_DNA"/>
</dbReference>
<evidence type="ECO:0000256" key="1">
    <source>
        <dbReference type="SAM" id="MobiDB-lite"/>
    </source>
</evidence>
<reference evidence="2 3" key="1">
    <citation type="journal article" date="2023" name="Insect Mol. Biol.">
        <title>Genome sequencing provides insights into the evolution of gene families encoding plant cell wall-degrading enzymes in longhorned beetles.</title>
        <authorList>
            <person name="Shin N.R."/>
            <person name="Okamura Y."/>
            <person name="Kirsch R."/>
            <person name="Pauchet Y."/>
        </authorList>
    </citation>
    <scope>NUCLEOTIDE SEQUENCE [LARGE SCALE GENOMIC DNA]</scope>
    <source>
        <strain evidence="2">EAD_L_NR</strain>
    </source>
</reference>
<gene>
    <name evidence="2" type="ORF">NQ315_006421</name>
</gene>
<name>A0AAV8VZP3_9CUCU</name>
<evidence type="ECO:0000313" key="3">
    <source>
        <dbReference type="Proteomes" id="UP001159042"/>
    </source>
</evidence>
<comment type="caution">
    <text evidence="2">The sequence shown here is derived from an EMBL/GenBank/DDBJ whole genome shotgun (WGS) entry which is preliminary data.</text>
</comment>
<organism evidence="2 3">
    <name type="scientific">Exocentrus adspersus</name>
    <dbReference type="NCBI Taxonomy" id="1586481"/>
    <lineage>
        <taxon>Eukaryota</taxon>
        <taxon>Metazoa</taxon>
        <taxon>Ecdysozoa</taxon>
        <taxon>Arthropoda</taxon>
        <taxon>Hexapoda</taxon>
        <taxon>Insecta</taxon>
        <taxon>Pterygota</taxon>
        <taxon>Neoptera</taxon>
        <taxon>Endopterygota</taxon>
        <taxon>Coleoptera</taxon>
        <taxon>Polyphaga</taxon>
        <taxon>Cucujiformia</taxon>
        <taxon>Chrysomeloidea</taxon>
        <taxon>Cerambycidae</taxon>
        <taxon>Lamiinae</taxon>
        <taxon>Acanthocinini</taxon>
        <taxon>Exocentrus</taxon>
    </lineage>
</organism>
<accession>A0AAV8VZP3</accession>
<sequence length="132" mass="15062">MITLPPKPPKDYALRDVNDSVLSSPQFTPAGPPRVTQKGIGKFLTPIPYAENETPEHVPHVTLEPVIKEKMTVDARASWVVEPGKDDFFIHEVYRKYTVPKGMDEYDPRFRHKGKANKIETIETIPRGYFTL</sequence>
<keyword evidence="3" id="KW-1185">Reference proteome</keyword>
<feature type="compositionally biased region" description="Basic and acidic residues" evidence="1">
    <location>
        <begin position="8"/>
        <end position="18"/>
    </location>
</feature>
<feature type="region of interest" description="Disordered" evidence="1">
    <location>
        <begin position="1"/>
        <end position="36"/>
    </location>
</feature>
<proteinExistence type="predicted"/>
<evidence type="ECO:0000313" key="2">
    <source>
        <dbReference type="EMBL" id="KAJ8919892.1"/>
    </source>
</evidence>
<dbReference type="AlphaFoldDB" id="A0AAV8VZP3"/>
<protein>
    <submittedName>
        <fullName evidence="2">Uncharacterized protein</fullName>
    </submittedName>
</protein>
<dbReference type="Proteomes" id="UP001159042">
    <property type="component" value="Unassembled WGS sequence"/>
</dbReference>